<evidence type="ECO:0000313" key="1">
    <source>
        <dbReference type="EMBL" id="GIY00402.1"/>
    </source>
</evidence>
<sequence>MTSLVKCHDYLPSADASSIYPRKQAKKRSEIPKKSLRSCPYRHPLFLFLKQWSKWGTFSTGDRKNNICVSKM</sequence>
<accession>A0AAV4PW85</accession>
<dbReference type="EMBL" id="BPLQ01003425">
    <property type="protein sequence ID" value="GIY00402.1"/>
    <property type="molecule type" value="Genomic_DNA"/>
</dbReference>
<reference evidence="1 2" key="1">
    <citation type="submission" date="2021-06" db="EMBL/GenBank/DDBJ databases">
        <title>Caerostris darwini draft genome.</title>
        <authorList>
            <person name="Kono N."/>
            <person name="Arakawa K."/>
        </authorList>
    </citation>
    <scope>NUCLEOTIDE SEQUENCE [LARGE SCALE GENOMIC DNA]</scope>
</reference>
<evidence type="ECO:0000313" key="2">
    <source>
        <dbReference type="Proteomes" id="UP001054837"/>
    </source>
</evidence>
<keyword evidence="2" id="KW-1185">Reference proteome</keyword>
<name>A0AAV4PW85_9ARAC</name>
<dbReference type="AlphaFoldDB" id="A0AAV4PW85"/>
<dbReference type="Proteomes" id="UP001054837">
    <property type="component" value="Unassembled WGS sequence"/>
</dbReference>
<evidence type="ECO:0008006" key="3">
    <source>
        <dbReference type="Google" id="ProtNLM"/>
    </source>
</evidence>
<gene>
    <name evidence="1" type="ORF">CDAR_524561</name>
</gene>
<comment type="caution">
    <text evidence="1">The sequence shown here is derived from an EMBL/GenBank/DDBJ whole genome shotgun (WGS) entry which is preliminary data.</text>
</comment>
<protein>
    <recommendedName>
        <fullName evidence="3">Ycf15</fullName>
    </recommendedName>
</protein>
<organism evidence="1 2">
    <name type="scientific">Caerostris darwini</name>
    <dbReference type="NCBI Taxonomy" id="1538125"/>
    <lineage>
        <taxon>Eukaryota</taxon>
        <taxon>Metazoa</taxon>
        <taxon>Ecdysozoa</taxon>
        <taxon>Arthropoda</taxon>
        <taxon>Chelicerata</taxon>
        <taxon>Arachnida</taxon>
        <taxon>Araneae</taxon>
        <taxon>Araneomorphae</taxon>
        <taxon>Entelegynae</taxon>
        <taxon>Araneoidea</taxon>
        <taxon>Araneidae</taxon>
        <taxon>Caerostris</taxon>
    </lineage>
</organism>
<proteinExistence type="predicted"/>